<name>A0A0D2MB62_HYPSF</name>
<proteinExistence type="predicted"/>
<dbReference type="PANTHER" id="PTHR14187:SF5">
    <property type="entry name" value="HEAT SHOCK 70 KDA PROTEIN 12A"/>
    <property type="match status" value="1"/>
</dbReference>
<dbReference type="Gene3D" id="3.30.420.40">
    <property type="match status" value="1"/>
</dbReference>
<organism evidence="1 2">
    <name type="scientific">Hypholoma sublateritium (strain FD-334 SS-4)</name>
    <dbReference type="NCBI Taxonomy" id="945553"/>
    <lineage>
        <taxon>Eukaryota</taxon>
        <taxon>Fungi</taxon>
        <taxon>Dikarya</taxon>
        <taxon>Basidiomycota</taxon>
        <taxon>Agaricomycotina</taxon>
        <taxon>Agaricomycetes</taxon>
        <taxon>Agaricomycetidae</taxon>
        <taxon>Agaricales</taxon>
        <taxon>Agaricineae</taxon>
        <taxon>Strophariaceae</taxon>
        <taxon>Hypholoma</taxon>
    </lineage>
</organism>
<evidence type="ECO:0000313" key="1">
    <source>
        <dbReference type="EMBL" id="KJA20628.1"/>
    </source>
</evidence>
<gene>
    <name evidence="1" type="ORF">HYPSUDRAFT_216857</name>
</gene>
<dbReference type="SUPFAM" id="SSF53067">
    <property type="entry name" value="Actin-like ATPase domain"/>
    <property type="match status" value="2"/>
</dbReference>
<dbReference type="AlphaFoldDB" id="A0A0D2MB62"/>
<dbReference type="OrthoDB" id="2963168at2759"/>
<sequence length="599" mass="66608">MSLRQPYSGPSRKLVLAFDVGTTFSGISYCILDPGSVPEIRGVTRFPAQEDVGGDSKIPTIVIYDKQGRFEAAGAEALDPRFEDDDDDTKWVKAEWFKLHLRPKTKSAAHVTEDIPPLPQGKTAIDVFADFLRYLFKCARLYIEQTHGNGVELWRGLQPSAEFVLTHPNGWEGAQQNMMRKAAIVAGLIPDTEGGRSRLSFVTEGEASLHFCIRSGSTSEATKTGKGIIIVDAGGGTIDISTYKQTCASPQAFEETAPPECHFKGSIFVTNNARRFLETTMQNSRFLGDVPHITRCFDKTTKLRFRNAEENQYIKFGTLKDRDPNLNIRSGQLKLLGQDVASFFEPSVQCVVKSVTDQLKASKAEISSVFLVGGFAASEWLFTQMKKQFGQVGLDVCRPDSHVNKAVADGAISFHVDHFVNARVSKFAYGTNVRTVYDPENPEHLARSGRCSRDLSGALMIGGLFDVILPRDTTVTETHEFRESYYQLGSDPSELNIISSPIVCYRGKTEMKTSSAQYFVDKEPNMYSLLCHVHADLSRVPKLPRMSTLSRSKYYAANFDVVLSLGLTELKAHICWQENGSEKRSPAELVYDPDIVRED</sequence>
<reference evidence="2" key="1">
    <citation type="submission" date="2014-04" db="EMBL/GenBank/DDBJ databases">
        <title>Evolutionary Origins and Diversification of the Mycorrhizal Mutualists.</title>
        <authorList>
            <consortium name="DOE Joint Genome Institute"/>
            <consortium name="Mycorrhizal Genomics Consortium"/>
            <person name="Kohler A."/>
            <person name="Kuo A."/>
            <person name="Nagy L.G."/>
            <person name="Floudas D."/>
            <person name="Copeland A."/>
            <person name="Barry K.W."/>
            <person name="Cichocki N."/>
            <person name="Veneault-Fourrey C."/>
            <person name="LaButti K."/>
            <person name="Lindquist E.A."/>
            <person name="Lipzen A."/>
            <person name="Lundell T."/>
            <person name="Morin E."/>
            <person name="Murat C."/>
            <person name="Riley R."/>
            <person name="Ohm R."/>
            <person name="Sun H."/>
            <person name="Tunlid A."/>
            <person name="Henrissat B."/>
            <person name="Grigoriev I.V."/>
            <person name="Hibbett D.S."/>
            <person name="Martin F."/>
        </authorList>
    </citation>
    <scope>NUCLEOTIDE SEQUENCE [LARGE SCALE GENOMIC DNA]</scope>
    <source>
        <strain evidence="2">FD-334 SS-4</strain>
    </source>
</reference>
<dbReference type="InterPro" id="IPR043129">
    <property type="entry name" value="ATPase_NBD"/>
</dbReference>
<dbReference type="CDD" id="cd10170">
    <property type="entry name" value="ASKHA_NBD_HSP70"/>
    <property type="match status" value="1"/>
</dbReference>
<dbReference type="Proteomes" id="UP000054270">
    <property type="component" value="Unassembled WGS sequence"/>
</dbReference>
<protein>
    <submittedName>
        <fullName evidence="1">Uncharacterized protein</fullName>
    </submittedName>
</protein>
<evidence type="ECO:0000313" key="2">
    <source>
        <dbReference type="Proteomes" id="UP000054270"/>
    </source>
</evidence>
<dbReference type="OMA" id="GHITECF"/>
<dbReference type="PANTHER" id="PTHR14187">
    <property type="entry name" value="ALPHA KINASE/ELONGATION FACTOR 2 KINASE"/>
    <property type="match status" value="1"/>
</dbReference>
<accession>A0A0D2MB62</accession>
<dbReference type="EMBL" id="KN817565">
    <property type="protein sequence ID" value="KJA20628.1"/>
    <property type="molecule type" value="Genomic_DNA"/>
</dbReference>
<dbReference type="STRING" id="945553.A0A0D2MB62"/>
<keyword evidence="2" id="KW-1185">Reference proteome</keyword>